<evidence type="ECO:0000313" key="2">
    <source>
        <dbReference type="Proteomes" id="UP001279734"/>
    </source>
</evidence>
<accession>A0AAD3SNZ3</accession>
<protein>
    <submittedName>
        <fullName evidence="1">Uncharacterized protein</fullName>
    </submittedName>
</protein>
<dbReference type="AlphaFoldDB" id="A0AAD3SNZ3"/>
<name>A0AAD3SNZ3_NEPGR</name>
<comment type="caution">
    <text evidence="1">The sequence shown here is derived from an EMBL/GenBank/DDBJ whole genome shotgun (WGS) entry which is preliminary data.</text>
</comment>
<keyword evidence="2" id="KW-1185">Reference proteome</keyword>
<proteinExistence type="predicted"/>
<dbReference type="Proteomes" id="UP001279734">
    <property type="component" value="Unassembled WGS sequence"/>
</dbReference>
<evidence type="ECO:0000313" key="1">
    <source>
        <dbReference type="EMBL" id="GMH13997.1"/>
    </source>
</evidence>
<dbReference type="EMBL" id="BSYO01000013">
    <property type="protein sequence ID" value="GMH13997.1"/>
    <property type="molecule type" value="Genomic_DNA"/>
</dbReference>
<gene>
    <name evidence="1" type="ORF">Nepgr_015838</name>
</gene>
<organism evidence="1 2">
    <name type="scientific">Nepenthes gracilis</name>
    <name type="common">Slender pitcher plant</name>
    <dbReference type="NCBI Taxonomy" id="150966"/>
    <lineage>
        <taxon>Eukaryota</taxon>
        <taxon>Viridiplantae</taxon>
        <taxon>Streptophyta</taxon>
        <taxon>Embryophyta</taxon>
        <taxon>Tracheophyta</taxon>
        <taxon>Spermatophyta</taxon>
        <taxon>Magnoliopsida</taxon>
        <taxon>eudicotyledons</taxon>
        <taxon>Gunneridae</taxon>
        <taxon>Pentapetalae</taxon>
        <taxon>Caryophyllales</taxon>
        <taxon>Nepenthaceae</taxon>
        <taxon>Nepenthes</taxon>
    </lineage>
</organism>
<reference evidence="1" key="1">
    <citation type="submission" date="2023-05" db="EMBL/GenBank/DDBJ databases">
        <title>Nepenthes gracilis genome sequencing.</title>
        <authorList>
            <person name="Fukushima K."/>
        </authorList>
    </citation>
    <scope>NUCLEOTIDE SEQUENCE</scope>
    <source>
        <strain evidence="1">SING2019-196</strain>
    </source>
</reference>
<sequence length="206" mass="23805">MALNMIGECAFAGGAVALFDLKQMRIFDRLLSHDGMLSEAWSLVDGWSWYSWCRLSILMSPVCFLEDWFVPHLVFSENGVLLSCGIPWHLVDTLVPISIHEAYGCGQNFFLLGFWVSWMEMSRLGSIAVLQWMDDKFCVAPFHSIYYKLPLHLFMESVQARLIFYSRCWRCCYVTLSLVRLLLWFSFEELVGFSLHLAVDCVDVDV</sequence>